<name>A0ACB9QI79_9MYRT</name>
<evidence type="ECO:0000313" key="1">
    <source>
        <dbReference type="EMBL" id="KAI4365784.1"/>
    </source>
</evidence>
<reference evidence="2" key="1">
    <citation type="journal article" date="2023" name="Front. Plant Sci.">
        <title>Chromosomal-level genome assembly of Melastoma candidum provides insights into trichome evolution.</title>
        <authorList>
            <person name="Zhong Y."/>
            <person name="Wu W."/>
            <person name="Sun C."/>
            <person name="Zou P."/>
            <person name="Liu Y."/>
            <person name="Dai S."/>
            <person name="Zhou R."/>
        </authorList>
    </citation>
    <scope>NUCLEOTIDE SEQUENCE [LARGE SCALE GENOMIC DNA]</scope>
</reference>
<dbReference type="Proteomes" id="UP001057402">
    <property type="component" value="Chromosome 6"/>
</dbReference>
<comment type="caution">
    <text evidence="1">The sequence shown here is derived from an EMBL/GenBank/DDBJ whole genome shotgun (WGS) entry which is preliminary data.</text>
</comment>
<organism evidence="1 2">
    <name type="scientific">Melastoma candidum</name>
    <dbReference type="NCBI Taxonomy" id="119954"/>
    <lineage>
        <taxon>Eukaryota</taxon>
        <taxon>Viridiplantae</taxon>
        <taxon>Streptophyta</taxon>
        <taxon>Embryophyta</taxon>
        <taxon>Tracheophyta</taxon>
        <taxon>Spermatophyta</taxon>
        <taxon>Magnoliopsida</taxon>
        <taxon>eudicotyledons</taxon>
        <taxon>Gunneridae</taxon>
        <taxon>Pentapetalae</taxon>
        <taxon>rosids</taxon>
        <taxon>malvids</taxon>
        <taxon>Myrtales</taxon>
        <taxon>Melastomataceae</taxon>
        <taxon>Melastomatoideae</taxon>
        <taxon>Melastomateae</taxon>
        <taxon>Melastoma</taxon>
    </lineage>
</organism>
<sequence>MSNASYVLPLLEKSRLFSASKTVLAAGVDFPGANYQWRQKSDAATSVSSDVPSSPGGRRRVSKEERHALVESYVNEYRKRNNGKFPSAKDAMKHAGGGYYVVRKIVQELEYASRSPQLSSRTRISAESDHGHVVEEVVLKHTKLHVKRANEGVEDASISSVKMDSHYDEEDYLHETDLKKSNAKKVEQREVGSDVDPTAYLRNHTKKLEESATLEANQHSSQSHSDPEVSDRRKEEAGYSGETSFWGSMKTLADGFMSMWRRK</sequence>
<keyword evidence="2" id="KW-1185">Reference proteome</keyword>
<protein>
    <submittedName>
        <fullName evidence="1">Uncharacterized protein</fullName>
    </submittedName>
</protein>
<proteinExistence type="predicted"/>
<gene>
    <name evidence="1" type="ORF">MLD38_021742</name>
</gene>
<accession>A0ACB9QI79</accession>
<dbReference type="EMBL" id="CM042885">
    <property type="protein sequence ID" value="KAI4365784.1"/>
    <property type="molecule type" value="Genomic_DNA"/>
</dbReference>
<evidence type="ECO:0000313" key="2">
    <source>
        <dbReference type="Proteomes" id="UP001057402"/>
    </source>
</evidence>